<reference evidence="1" key="1">
    <citation type="submission" date="2022-04" db="EMBL/GenBank/DDBJ databases">
        <title>Jade perch genome.</title>
        <authorList>
            <person name="Chao B."/>
        </authorList>
    </citation>
    <scope>NUCLEOTIDE SEQUENCE</scope>
    <source>
        <strain evidence="1">CB-2022</strain>
    </source>
</reference>
<keyword evidence="2" id="KW-1185">Reference proteome</keyword>
<evidence type="ECO:0000313" key="2">
    <source>
        <dbReference type="Proteomes" id="UP000831701"/>
    </source>
</evidence>
<gene>
    <name evidence="1" type="ORF">L3Q82_016381</name>
</gene>
<feature type="non-terminal residue" evidence="1">
    <location>
        <position position="1103"/>
    </location>
</feature>
<dbReference type="Proteomes" id="UP000831701">
    <property type="component" value="Chromosome 2"/>
</dbReference>
<evidence type="ECO:0000313" key="1">
    <source>
        <dbReference type="EMBL" id="KAI3376085.1"/>
    </source>
</evidence>
<organism evidence="1 2">
    <name type="scientific">Scortum barcoo</name>
    <name type="common">barcoo grunter</name>
    <dbReference type="NCBI Taxonomy" id="214431"/>
    <lineage>
        <taxon>Eukaryota</taxon>
        <taxon>Metazoa</taxon>
        <taxon>Chordata</taxon>
        <taxon>Craniata</taxon>
        <taxon>Vertebrata</taxon>
        <taxon>Euteleostomi</taxon>
        <taxon>Actinopterygii</taxon>
        <taxon>Neopterygii</taxon>
        <taxon>Teleostei</taxon>
        <taxon>Neoteleostei</taxon>
        <taxon>Acanthomorphata</taxon>
        <taxon>Eupercaria</taxon>
        <taxon>Centrarchiformes</taxon>
        <taxon>Terapontoidei</taxon>
        <taxon>Terapontidae</taxon>
        <taxon>Scortum</taxon>
    </lineage>
</organism>
<comment type="caution">
    <text evidence="1">The sequence shown here is derived from an EMBL/GenBank/DDBJ whole genome shotgun (WGS) entry which is preliminary data.</text>
</comment>
<sequence>MASSALSFSLLFISLCTADGFLNYATDRCVFNSSESKDIEYIYSHFYNKVEYARFSSSVGKFVGFTEYGLKQANYWNNDPSVLARRRGEKERVCVHNVGIDYEAALSKSAKPYVRLHSTTPSAGKHPSMLVCSVFNFYPKQIRVSWIRDGQEVTSDVTSTDEMADGDWYYQVHSHLEYTPRSGEKISCVVEHASLRDPLVTDWDPSMPESERNKIAIGASGLILGLILSLAGFIYYKRKARDQVQSDQAQSDQVQSDLVQRDRSRSSQAELWPVTDPGGGLRVSAAPPRGLDEDLCCSMRRSLQPTQVAQVVQLIQDGTSMRAVARRFAVSVSVVSRAWRRYQETGQYIRRRGGGRRRATTQQQDRYLRLCARRNRRSTARALQNDLQQATNVHVSAQAVRNRLHEGGMRARRPQVGVVLTAQHRAGRRHGRHQDPSETVGVAEEVGGAPRVEMRFVTSEAEAEVEAESSSDITALVLQRRLGYQRAAMFLCVCVVIVFTTGVLSVSISRVSRASHPPGSSEGTSLASEVLRRFRQLQMDHTWTESLYATLQFPDRSQRSSLWLVDSAGLISEQILLNPSDYCPYSATGSTTVRQADGMCLSPWGAWSTQTTAVQEDFNWLKNVGVSVVGSVVVMRVGGGVSFAEKVWLAERNAGGGGALIYPDPADLPQDPRRLGLNTHTAVSEHPAVRSILSSIMARSAAVRALRVVGPEFSSGRRVKMSVHNVMTPVLLNNIFSSLEGRVEPDQYIILGAQRDSLGPGAVKSGVGTAILLELARTFSAMVKSGFSPRRSLLFVSWDAGDFGNVGATEWLEGYLSMLHLKAVAYFSLDQGIMGDDVLSAYSSPLLVDLLDAAIRQVEHPKHAGQTIYSQSEREGGSWRIMKPLYLNSGAFSFTAFAGVPAVELRFTEERAYPFVNTPLDTASRLQEVLRGRLGVTGRSLGELVGEMVLRLAHDHILPLRITSYAQTVLQFSARLNKHSAELQSRGLSPQWVFSARGDYSRAAETLQRAIDYSDLHDPTTARFYNTRIMRVEYYFLSQYVSVVETPFRHVIHGRGEHTLSALTEHLALLTSDPERFDEKRFRRQLAFFTWTLQGAANALNGD</sequence>
<dbReference type="EMBL" id="CM041532">
    <property type="protein sequence ID" value="KAI3376085.1"/>
    <property type="molecule type" value="Genomic_DNA"/>
</dbReference>
<proteinExistence type="predicted"/>
<protein>
    <submittedName>
        <fullName evidence="1">Uncharacterized protein</fullName>
    </submittedName>
</protein>
<name>A0ACB8X6Z9_9TELE</name>
<accession>A0ACB8X6Z9</accession>